<reference evidence="10 11" key="1">
    <citation type="submission" date="2020-02" db="EMBL/GenBank/DDBJ databases">
        <title>Full genome sequence of Nocardioides sp. R-3366.</title>
        <authorList>
            <person name="Im W.-T."/>
        </authorList>
    </citation>
    <scope>NUCLEOTIDE SEQUENCE [LARGE SCALE GENOMIC DNA]</scope>
    <source>
        <strain evidence="10 11">R-3366</strain>
    </source>
</reference>
<keyword evidence="7 8" id="KW-0472">Membrane</keyword>
<dbReference type="NCBIfam" id="TIGR00711">
    <property type="entry name" value="efflux_EmrB"/>
    <property type="match status" value="1"/>
</dbReference>
<dbReference type="InterPro" id="IPR004638">
    <property type="entry name" value="EmrB-like"/>
</dbReference>
<dbReference type="PROSITE" id="PS50850">
    <property type="entry name" value="MFS"/>
    <property type="match status" value="1"/>
</dbReference>
<dbReference type="PANTHER" id="PTHR42718:SF42">
    <property type="entry name" value="EXPORT PROTEIN"/>
    <property type="match status" value="1"/>
</dbReference>
<dbReference type="EMBL" id="CP049257">
    <property type="protein sequence ID" value="QIG44832.1"/>
    <property type="molecule type" value="Genomic_DNA"/>
</dbReference>
<feature type="transmembrane region" description="Helical" evidence="8">
    <location>
        <begin position="130"/>
        <end position="149"/>
    </location>
</feature>
<feature type="transmembrane region" description="Helical" evidence="8">
    <location>
        <begin position="65"/>
        <end position="88"/>
    </location>
</feature>
<proteinExistence type="inferred from homology"/>
<dbReference type="CDD" id="cd17321">
    <property type="entry name" value="MFS_MMR_MDR_like"/>
    <property type="match status" value="1"/>
</dbReference>
<gene>
    <name evidence="10" type="ORF">G5V58_20450</name>
</gene>
<dbReference type="InterPro" id="IPR036259">
    <property type="entry name" value="MFS_trans_sf"/>
</dbReference>
<dbReference type="SUPFAM" id="SSF103473">
    <property type="entry name" value="MFS general substrate transporter"/>
    <property type="match status" value="1"/>
</dbReference>
<evidence type="ECO:0000256" key="3">
    <source>
        <dbReference type="ARBA" id="ARBA00022448"/>
    </source>
</evidence>
<feature type="transmembrane region" description="Helical" evidence="8">
    <location>
        <begin position="500"/>
        <end position="522"/>
    </location>
</feature>
<evidence type="ECO:0000313" key="11">
    <source>
        <dbReference type="Proteomes" id="UP000502996"/>
    </source>
</evidence>
<feature type="transmembrane region" description="Helical" evidence="8">
    <location>
        <begin position="100"/>
        <end position="118"/>
    </location>
</feature>
<feature type="transmembrane region" description="Helical" evidence="8">
    <location>
        <begin position="216"/>
        <end position="235"/>
    </location>
</feature>
<evidence type="ECO:0000256" key="4">
    <source>
        <dbReference type="ARBA" id="ARBA00022475"/>
    </source>
</evidence>
<feature type="transmembrane region" description="Helical" evidence="8">
    <location>
        <begin position="316"/>
        <end position="341"/>
    </location>
</feature>
<dbReference type="KEGG" id="nano:G5V58_20450"/>
<name>A0A6G6WHY7_9ACTN</name>
<evidence type="ECO:0000313" key="10">
    <source>
        <dbReference type="EMBL" id="QIG44832.1"/>
    </source>
</evidence>
<dbReference type="InterPro" id="IPR011701">
    <property type="entry name" value="MFS"/>
</dbReference>
<dbReference type="Pfam" id="PF07690">
    <property type="entry name" value="MFS_1"/>
    <property type="match status" value="1"/>
</dbReference>
<evidence type="ECO:0000256" key="1">
    <source>
        <dbReference type="ARBA" id="ARBA00004651"/>
    </source>
</evidence>
<comment type="similarity">
    <text evidence="2">Belongs to the major facilitator superfamily. EmrB family.</text>
</comment>
<keyword evidence="3" id="KW-0813">Transport</keyword>
<feature type="transmembrane region" description="Helical" evidence="8">
    <location>
        <begin position="247"/>
        <end position="267"/>
    </location>
</feature>
<feature type="transmembrane region" description="Helical" evidence="8">
    <location>
        <begin position="447"/>
        <end position="467"/>
    </location>
</feature>
<keyword evidence="5 8" id="KW-0812">Transmembrane</keyword>
<keyword evidence="6 8" id="KW-1133">Transmembrane helix</keyword>
<evidence type="ECO:0000256" key="2">
    <source>
        <dbReference type="ARBA" id="ARBA00008537"/>
    </source>
</evidence>
<dbReference type="GO" id="GO:0005886">
    <property type="term" value="C:plasma membrane"/>
    <property type="evidence" value="ECO:0007669"/>
    <property type="project" value="UniProtKB-SubCell"/>
</dbReference>
<feature type="transmembrane region" description="Helical" evidence="8">
    <location>
        <begin position="405"/>
        <end position="426"/>
    </location>
</feature>
<dbReference type="GO" id="GO:0022857">
    <property type="term" value="F:transmembrane transporter activity"/>
    <property type="evidence" value="ECO:0007669"/>
    <property type="project" value="InterPro"/>
</dbReference>
<feature type="transmembrane region" description="Helical" evidence="8">
    <location>
        <begin position="155"/>
        <end position="176"/>
    </location>
</feature>
<dbReference type="PRINTS" id="PR01036">
    <property type="entry name" value="TCRTETB"/>
</dbReference>
<dbReference type="Gene3D" id="1.20.1720.10">
    <property type="entry name" value="Multidrug resistance protein D"/>
    <property type="match status" value="1"/>
</dbReference>
<feature type="transmembrane region" description="Helical" evidence="8">
    <location>
        <begin position="353"/>
        <end position="374"/>
    </location>
</feature>
<evidence type="ECO:0000256" key="7">
    <source>
        <dbReference type="ARBA" id="ARBA00023136"/>
    </source>
</evidence>
<feature type="domain" description="Major facilitator superfamily (MFS) profile" evidence="9">
    <location>
        <begin position="64"/>
        <end position="527"/>
    </location>
</feature>
<dbReference type="Proteomes" id="UP000502996">
    <property type="component" value="Chromosome"/>
</dbReference>
<dbReference type="Gene3D" id="1.20.1250.20">
    <property type="entry name" value="MFS general substrate transporter like domains"/>
    <property type="match status" value="1"/>
</dbReference>
<organism evidence="10 11">
    <name type="scientific">Nocardioides anomalus</name>
    <dbReference type="NCBI Taxonomy" id="2712223"/>
    <lineage>
        <taxon>Bacteria</taxon>
        <taxon>Bacillati</taxon>
        <taxon>Actinomycetota</taxon>
        <taxon>Actinomycetes</taxon>
        <taxon>Propionibacteriales</taxon>
        <taxon>Nocardioidaceae</taxon>
        <taxon>Nocardioides</taxon>
    </lineage>
</organism>
<keyword evidence="4" id="KW-1003">Cell membrane</keyword>
<feature type="transmembrane region" description="Helical" evidence="8">
    <location>
        <begin position="279"/>
        <end position="296"/>
    </location>
</feature>
<dbReference type="InterPro" id="IPR020846">
    <property type="entry name" value="MFS_dom"/>
</dbReference>
<dbReference type="FunFam" id="1.20.1720.10:FF:000021">
    <property type="entry name" value="Drug resistance transporter, EmrB/QacA subfamily"/>
    <property type="match status" value="1"/>
</dbReference>
<evidence type="ECO:0000256" key="6">
    <source>
        <dbReference type="ARBA" id="ARBA00022989"/>
    </source>
</evidence>
<sequence length="557" mass="57633">MGVSPASISAWAGSTGRWVGGGPAIRSWCRSGLTEDIVPGRVLSDAVTSQTAPAAAEEKDPWPALFALCLGFFMILVDSTIVSVATPAIIGDLQADVNDVVWVTSAYLLAYAVPVLITGRLGDRFGPKRLYVAGLALFTLASLWCGLTRSVEMLIVARVAQGLGASMITPQTMAIITRIFPAARRGQAMALWGATAGVATLVGPILGGVLVDALGWEWIFFINVPVGVLGLFLAARLVPTLETRSHAFDWLGVTLSGTGMFLLVFGIQEGHQYDWSASIWAMIAAGLVVFGLFVAWQARNTREPLVPLGLFRDRNFSLASLAISVMGFSITAMAIPIMLWAQVVRGLSPTRSALLLVPMAVMTILLARPVGGLTDRIHPRLITGVGFTGTIVSLLWLAAEMTPDVTIWALVPPMVLLGIGNACIWAPNSATATRNLPLHQAGAGSGVYNATRQVGAVLGSAAIAVLIDARLAAEGLPAFTGSAEAGGSLPGRFVDGFSDAMATSMLLPAAVLVLGLVASLAFERPKHAGYAGAPTAGSAASAAASGDAGSSAAASAH</sequence>
<comment type="subcellular location">
    <subcellularLocation>
        <location evidence="1">Cell membrane</location>
        <topology evidence="1">Multi-pass membrane protein</topology>
    </subcellularLocation>
</comment>
<evidence type="ECO:0000256" key="8">
    <source>
        <dbReference type="SAM" id="Phobius"/>
    </source>
</evidence>
<feature type="transmembrane region" description="Helical" evidence="8">
    <location>
        <begin position="188"/>
        <end position="210"/>
    </location>
</feature>
<protein>
    <submittedName>
        <fullName evidence="10">DHA2 family efflux MFS transporter permease subunit</fullName>
    </submittedName>
</protein>
<dbReference type="AlphaFoldDB" id="A0A6G6WHY7"/>
<evidence type="ECO:0000256" key="5">
    <source>
        <dbReference type="ARBA" id="ARBA00022692"/>
    </source>
</evidence>
<accession>A0A6G6WHY7</accession>
<feature type="transmembrane region" description="Helical" evidence="8">
    <location>
        <begin position="381"/>
        <end position="399"/>
    </location>
</feature>
<evidence type="ECO:0000259" key="9">
    <source>
        <dbReference type="PROSITE" id="PS50850"/>
    </source>
</evidence>
<dbReference type="PANTHER" id="PTHR42718">
    <property type="entry name" value="MAJOR FACILITATOR SUPERFAMILY MULTIDRUG TRANSPORTER MFSC"/>
    <property type="match status" value="1"/>
</dbReference>
<keyword evidence="11" id="KW-1185">Reference proteome</keyword>